<dbReference type="OrthoDB" id="3690045at2759"/>
<feature type="compositionally biased region" description="Low complexity" evidence="1">
    <location>
        <begin position="1"/>
        <end position="10"/>
    </location>
</feature>
<organism evidence="2 3">
    <name type="scientific">Russula ochroleuca</name>
    <dbReference type="NCBI Taxonomy" id="152965"/>
    <lineage>
        <taxon>Eukaryota</taxon>
        <taxon>Fungi</taxon>
        <taxon>Dikarya</taxon>
        <taxon>Basidiomycota</taxon>
        <taxon>Agaricomycotina</taxon>
        <taxon>Agaricomycetes</taxon>
        <taxon>Russulales</taxon>
        <taxon>Russulaceae</taxon>
        <taxon>Russula</taxon>
    </lineage>
</organism>
<keyword evidence="3" id="KW-1185">Reference proteome</keyword>
<feature type="region of interest" description="Disordered" evidence="1">
    <location>
        <begin position="444"/>
        <end position="505"/>
    </location>
</feature>
<evidence type="ECO:0000256" key="1">
    <source>
        <dbReference type="SAM" id="MobiDB-lite"/>
    </source>
</evidence>
<protein>
    <submittedName>
        <fullName evidence="2">Uncharacterized protein</fullName>
    </submittedName>
</protein>
<dbReference type="AlphaFoldDB" id="A0A9P5N3Z3"/>
<reference evidence="2" key="2">
    <citation type="journal article" date="2020" name="Nat. Commun.">
        <title>Large-scale genome sequencing of mycorrhizal fungi provides insights into the early evolution of symbiotic traits.</title>
        <authorList>
            <person name="Miyauchi S."/>
            <person name="Kiss E."/>
            <person name="Kuo A."/>
            <person name="Drula E."/>
            <person name="Kohler A."/>
            <person name="Sanchez-Garcia M."/>
            <person name="Morin E."/>
            <person name="Andreopoulos B."/>
            <person name="Barry K.W."/>
            <person name="Bonito G."/>
            <person name="Buee M."/>
            <person name="Carver A."/>
            <person name="Chen C."/>
            <person name="Cichocki N."/>
            <person name="Clum A."/>
            <person name="Culley D."/>
            <person name="Crous P.W."/>
            <person name="Fauchery L."/>
            <person name="Girlanda M."/>
            <person name="Hayes R.D."/>
            <person name="Keri Z."/>
            <person name="LaButti K."/>
            <person name="Lipzen A."/>
            <person name="Lombard V."/>
            <person name="Magnuson J."/>
            <person name="Maillard F."/>
            <person name="Murat C."/>
            <person name="Nolan M."/>
            <person name="Ohm R.A."/>
            <person name="Pangilinan J."/>
            <person name="Pereira M.F."/>
            <person name="Perotto S."/>
            <person name="Peter M."/>
            <person name="Pfister S."/>
            <person name="Riley R."/>
            <person name="Sitrit Y."/>
            <person name="Stielow J.B."/>
            <person name="Szollosi G."/>
            <person name="Zifcakova L."/>
            <person name="Stursova M."/>
            <person name="Spatafora J.W."/>
            <person name="Tedersoo L."/>
            <person name="Vaario L.M."/>
            <person name="Yamada A."/>
            <person name="Yan M."/>
            <person name="Wang P."/>
            <person name="Xu J."/>
            <person name="Bruns T."/>
            <person name="Baldrian P."/>
            <person name="Vilgalys R."/>
            <person name="Dunand C."/>
            <person name="Henrissat B."/>
            <person name="Grigoriev I.V."/>
            <person name="Hibbett D."/>
            <person name="Nagy L.G."/>
            <person name="Martin F.M."/>
        </authorList>
    </citation>
    <scope>NUCLEOTIDE SEQUENCE</scope>
    <source>
        <strain evidence="2">Prilba</strain>
    </source>
</reference>
<feature type="compositionally biased region" description="Basic and acidic residues" evidence="1">
    <location>
        <begin position="444"/>
        <end position="456"/>
    </location>
</feature>
<gene>
    <name evidence="2" type="ORF">DFH94DRAFT_707769</name>
</gene>
<dbReference type="EMBL" id="WHVB01000002">
    <property type="protein sequence ID" value="KAF8485752.1"/>
    <property type="molecule type" value="Genomic_DNA"/>
</dbReference>
<evidence type="ECO:0000313" key="2">
    <source>
        <dbReference type="EMBL" id="KAF8485752.1"/>
    </source>
</evidence>
<reference evidence="2" key="1">
    <citation type="submission" date="2019-10" db="EMBL/GenBank/DDBJ databases">
        <authorList>
            <consortium name="DOE Joint Genome Institute"/>
            <person name="Kuo A."/>
            <person name="Miyauchi S."/>
            <person name="Kiss E."/>
            <person name="Drula E."/>
            <person name="Kohler A."/>
            <person name="Sanchez-Garcia M."/>
            <person name="Andreopoulos B."/>
            <person name="Barry K.W."/>
            <person name="Bonito G."/>
            <person name="Buee M."/>
            <person name="Carver A."/>
            <person name="Chen C."/>
            <person name="Cichocki N."/>
            <person name="Clum A."/>
            <person name="Culley D."/>
            <person name="Crous P.W."/>
            <person name="Fauchery L."/>
            <person name="Girlanda M."/>
            <person name="Hayes R."/>
            <person name="Keri Z."/>
            <person name="LaButti K."/>
            <person name="Lipzen A."/>
            <person name="Lombard V."/>
            <person name="Magnuson J."/>
            <person name="Maillard F."/>
            <person name="Morin E."/>
            <person name="Murat C."/>
            <person name="Nolan M."/>
            <person name="Ohm R."/>
            <person name="Pangilinan J."/>
            <person name="Pereira M."/>
            <person name="Perotto S."/>
            <person name="Peter M."/>
            <person name="Riley R."/>
            <person name="Sitrit Y."/>
            <person name="Stielow B."/>
            <person name="Szollosi G."/>
            <person name="Zifcakova L."/>
            <person name="Stursova M."/>
            <person name="Spatafora J.W."/>
            <person name="Tedersoo L."/>
            <person name="Vaario L.-M."/>
            <person name="Yamada A."/>
            <person name="Yan M."/>
            <person name="Wang P."/>
            <person name="Xu J."/>
            <person name="Bruns T."/>
            <person name="Baldrian P."/>
            <person name="Vilgalys R."/>
            <person name="Henrissat B."/>
            <person name="Grigoriev I.V."/>
            <person name="Hibbett D."/>
            <person name="Nagy L.G."/>
            <person name="Martin F.M."/>
        </authorList>
    </citation>
    <scope>NUCLEOTIDE SEQUENCE</scope>
    <source>
        <strain evidence="2">Prilba</strain>
    </source>
</reference>
<proteinExistence type="predicted"/>
<comment type="caution">
    <text evidence="2">The sequence shown here is derived from an EMBL/GenBank/DDBJ whole genome shotgun (WGS) entry which is preliminary data.</text>
</comment>
<feature type="region of interest" description="Disordered" evidence="1">
    <location>
        <begin position="1"/>
        <end position="150"/>
    </location>
</feature>
<accession>A0A9P5N3Z3</accession>
<evidence type="ECO:0000313" key="3">
    <source>
        <dbReference type="Proteomes" id="UP000759537"/>
    </source>
</evidence>
<feature type="compositionally biased region" description="Low complexity" evidence="1">
    <location>
        <begin position="479"/>
        <end position="493"/>
    </location>
</feature>
<sequence length="595" mass="63792">MDTLASTLTAQPPPSLPPAPGTDANPSNGALPPAADTNVTPITPVKRGPGRPKGSGVKKHIDPNTPTPPKRPVGRPRKDGLPAGSVPRGTPTSATRKRKVAAPGDFATPSVDNGGHQTPAPTTTAPPFSGSPAYSNYTYPTPTTPVPQQPWSTTYSTLSAALQYKPTETTASPQKAMPAVDPVLHDDWPELLRMDANTLLQSLVSSLQTPNPVSRVGMNIEDSFKFHVNSLTPQDGTGPIPQLYSFLKTFWLPWSPAYFTLTASSFTSPIAPEHRFFYWDPLPLVFNGIACPFCAMPLLNRGCIRSAPTKVYDLGRPFFLIGCEYACNNMQCKGRTGADGRRFASTDPVVIRALPPVLRDELPVTLLASGATDPQSWNWQPIGVSKALWAVVIGCIGEGLGKEATLRVVRAAQQSFPVPAVSKDEGTTDEEAAEVEMELQHPSDAMHVDEPAHDTPEEGAYTGTWKTHPAPVTPQPEQSTSSASAAPPTATHVPPHPHTHAPVSAPFGYPQGAPYMTYAYGPYPMPYQPLPEVANGGSKESQVKRIRHCVKCGSKDCKGKGGRNFCTNACQDCGEMDCKGRNSKRPDKTCRDAWP</sequence>
<feature type="compositionally biased region" description="Pro residues" evidence="1">
    <location>
        <begin position="11"/>
        <end position="20"/>
    </location>
</feature>
<feature type="compositionally biased region" description="Low complexity" evidence="1">
    <location>
        <begin position="118"/>
        <end position="141"/>
    </location>
</feature>
<dbReference type="Proteomes" id="UP000759537">
    <property type="component" value="Unassembled WGS sequence"/>
</dbReference>
<name>A0A9P5N3Z3_9AGAM</name>